<gene>
    <name evidence="14" type="ORF">AOC05_10535</name>
</gene>
<accession>A0A0M4RC26</accession>
<keyword evidence="6" id="KW-0805">Transcription regulation</keyword>
<dbReference type="SUPFAM" id="SSF46785">
    <property type="entry name" value="Winged helix' DNA-binding domain"/>
    <property type="match status" value="1"/>
</dbReference>
<keyword evidence="10" id="KW-0464">Manganese</keyword>
<dbReference type="SMART" id="SM00899">
    <property type="entry name" value="FeoA"/>
    <property type="match status" value="1"/>
</dbReference>
<evidence type="ECO:0000256" key="5">
    <source>
        <dbReference type="ARBA" id="ARBA00022491"/>
    </source>
</evidence>
<dbReference type="Gene3D" id="1.10.60.10">
    <property type="entry name" value="Iron dependent repressor, metal binding and dimerisation domain"/>
    <property type="match status" value="1"/>
</dbReference>
<keyword evidence="15" id="KW-1185">Reference proteome</keyword>
<reference evidence="15" key="1">
    <citation type="submission" date="2015-09" db="EMBL/GenBank/DDBJ databases">
        <title>Complete genome of Arthrobacter alpinus strain R3.8.</title>
        <authorList>
            <person name="See-Too W.S."/>
            <person name="Chan K.G."/>
        </authorList>
    </citation>
    <scope>NUCLEOTIDE SEQUENCE [LARGE SCALE GENOMIC DNA]</scope>
    <source>
        <strain evidence="15">R3.8</strain>
    </source>
</reference>
<evidence type="ECO:0000256" key="1">
    <source>
        <dbReference type="ARBA" id="ARBA00004496"/>
    </source>
</evidence>
<dbReference type="FunFam" id="1.10.60.10:FF:000004">
    <property type="entry name" value="DtxR family transcriptional regulator"/>
    <property type="match status" value="1"/>
</dbReference>
<evidence type="ECO:0000256" key="11">
    <source>
        <dbReference type="ARBA" id="ARBA00032593"/>
    </source>
</evidence>
<keyword evidence="8" id="KW-0010">Activator</keyword>
<dbReference type="PANTHER" id="PTHR33238:SF11">
    <property type="entry name" value="TRANSCRIPTIONAL REGULATOR MNTR"/>
    <property type="match status" value="1"/>
</dbReference>
<dbReference type="Pfam" id="PF04023">
    <property type="entry name" value="FeoA"/>
    <property type="match status" value="1"/>
</dbReference>
<dbReference type="GO" id="GO:0045892">
    <property type="term" value="P:negative regulation of DNA-templated transcription"/>
    <property type="evidence" value="ECO:0007669"/>
    <property type="project" value="TreeGrafter"/>
</dbReference>
<dbReference type="InterPro" id="IPR036390">
    <property type="entry name" value="WH_DNA-bd_sf"/>
</dbReference>
<evidence type="ECO:0000256" key="12">
    <source>
        <dbReference type="SAM" id="MobiDB-lite"/>
    </source>
</evidence>
<sequence>MKAPLTSSSIEDYVKVIYAFTEWQDKPITSTQLAVRLGVANSSVSEMVRKLKDQGLVDHKPYSPIHLTEPGLKLALAMVRRHRLLETYLVRELGYSWDEVHDEAEQLEHAVSETFIERMSAKLGHPTRDPHGDPIPDPHGGISMPPSHRLDELDPGHRGCVSRISDHDPELLRYLGQHGIGLDTELEIVGRRPFGGTLEVRRITSPGVPDTGPQGTAVADTDDAGHLNLGDEAAASLWVTTQGYHPGCTVQELTGGSLMTPHSDALDHPGS</sequence>
<keyword evidence="5" id="KW-0678">Repressor</keyword>
<dbReference type="InterPro" id="IPR022689">
    <property type="entry name" value="Iron_dep_repressor"/>
</dbReference>
<dbReference type="GO" id="GO:0046914">
    <property type="term" value="F:transition metal ion binding"/>
    <property type="evidence" value="ECO:0007669"/>
    <property type="project" value="InterPro"/>
</dbReference>
<evidence type="ECO:0000256" key="3">
    <source>
        <dbReference type="ARBA" id="ARBA00011738"/>
    </source>
</evidence>
<proteinExistence type="inferred from homology"/>
<dbReference type="OrthoDB" id="9791355at2"/>
<feature type="compositionally biased region" description="Basic and acidic residues" evidence="12">
    <location>
        <begin position="126"/>
        <end position="136"/>
    </location>
</feature>
<dbReference type="GO" id="GO:0003677">
    <property type="term" value="F:DNA binding"/>
    <property type="evidence" value="ECO:0007669"/>
    <property type="project" value="UniProtKB-KW"/>
</dbReference>
<dbReference type="InterPro" id="IPR007167">
    <property type="entry name" value="Fe-transptr_FeoA-like"/>
</dbReference>
<organism evidence="14 15">
    <name type="scientific">Arthrobacter alpinus</name>
    <dbReference type="NCBI Taxonomy" id="656366"/>
    <lineage>
        <taxon>Bacteria</taxon>
        <taxon>Bacillati</taxon>
        <taxon>Actinomycetota</taxon>
        <taxon>Actinomycetes</taxon>
        <taxon>Micrococcales</taxon>
        <taxon>Micrococcaceae</taxon>
        <taxon>Arthrobacter</taxon>
    </lineage>
</organism>
<dbReference type="SMART" id="SM00529">
    <property type="entry name" value="HTH_DTXR"/>
    <property type="match status" value="1"/>
</dbReference>
<evidence type="ECO:0000259" key="13">
    <source>
        <dbReference type="PROSITE" id="PS50944"/>
    </source>
</evidence>
<evidence type="ECO:0000313" key="14">
    <source>
        <dbReference type="EMBL" id="ALE92643.1"/>
    </source>
</evidence>
<dbReference type="GO" id="GO:0003700">
    <property type="term" value="F:DNA-binding transcription factor activity"/>
    <property type="evidence" value="ECO:0007669"/>
    <property type="project" value="InterPro"/>
</dbReference>
<dbReference type="Proteomes" id="UP000062833">
    <property type="component" value="Chromosome"/>
</dbReference>
<dbReference type="PATRIC" id="fig|656366.3.peg.2277"/>
<dbReference type="AlphaFoldDB" id="A0A0M4RC26"/>
<evidence type="ECO:0000256" key="10">
    <source>
        <dbReference type="ARBA" id="ARBA00023211"/>
    </source>
</evidence>
<dbReference type="GO" id="GO:0005737">
    <property type="term" value="C:cytoplasm"/>
    <property type="evidence" value="ECO:0007669"/>
    <property type="project" value="UniProtKB-SubCell"/>
</dbReference>
<evidence type="ECO:0000256" key="9">
    <source>
        <dbReference type="ARBA" id="ARBA00023163"/>
    </source>
</evidence>
<dbReference type="InterPro" id="IPR001367">
    <property type="entry name" value="Fe_dep_repressor"/>
</dbReference>
<evidence type="ECO:0000256" key="4">
    <source>
        <dbReference type="ARBA" id="ARBA00022490"/>
    </source>
</evidence>
<keyword evidence="7" id="KW-0238">DNA-binding</keyword>
<keyword evidence="9" id="KW-0804">Transcription</keyword>
<comment type="subunit">
    <text evidence="3">Homodimer.</text>
</comment>
<dbReference type="RefSeq" id="WP_062007184.1">
    <property type="nucleotide sequence ID" value="NZ_CP012677.1"/>
</dbReference>
<comment type="similarity">
    <text evidence="2">Belongs to the DtxR/MntR family.</text>
</comment>
<dbReference type="Pfam" id="PF01325">
    <property type="entry name" value="Fe_dep_repress"/>
    <property type="match status" value="1"/>
</dbReference>
<name>A0A0M4RC26_9MICC</name>
<dbReference type="EMBL" id="CP012677">
    <property type="protein sequence ID" value="ALE92643.1"/>
    <property type="molecule type" value="Genomic_DNA"/>
</dbReference>
<dbReference type="InterPro" id="IPR038157">
    <property type="entry name" value="FeoA_core_dom"/>
</dbReference>
<dbReference type="Pfam" id="PF02742">
    <property type="entry name" value="Fe_dep_repr_C"/>
    <property type="match status" value="1"/>
</dbReference>
<protein>
    <recommendedName>
        <fullName evidence="11">Manganese transport regulator</fullName>
    </recommendedName>
</protein>
<dbReference type="Gene3D" id="1.10.10.10">
    <property type="entry name" value="Winged helix-like DNA-binding domain superfamily/Winged helix DNA-binding domain"/>
    <property type="match status" value="1"/>
</dbReference>
<dbReference type="InterPro" id="IPR022687">
    <property type="entry name" value="HTH_DTXR"/>
</dbReference>
<feature type="region of interest" description="Disordered" evidence="12">
    <location>
        <begin position="126"/>
        <end position="147"/>
    </location>
</feature>
<feature type="domain" description="HTH dtxR-type" evidence="13">
    <location>
        <begin position="6"/>
        <end position="68"/>
    </location>
</feature>
<dbReference type="SUPFAM" id="SSF47979">
    <property type="entry name" value="Iron-dependent repressor protein, dimerization domain"/>
    <property type="match status" value="1"/>
</dbReference>
<keyword evidence="4" id="KW-0963">Cytoplasm</keyword>
<dbReference type="Gene3D" id="2.30.30.90">
    <property type="match status" value="1"/>
</dbReference>
<dbReference type="PANTHER" id="PTHR33238">
    <property type="entry name" value="IRON (METAL) DEPENDENT REPRESSOR, DTXR FAMILY"/>
    <property type="match status" value="1"/>
</dbReference>
<evidence type="ECO:0000313" key="15">
    <source>
        <dbReference type="Proteomes" id="UP000062833"/>
    </source>
</evidence>
<dbReference type="InterPro" id="IPR036388">
    <property type="entry name" value="WH-like_DNA-bd_sf"/>
</dbReference>
<dbReference type="PROSITE" id="PS50944">
    <property type="entry name" value="HTH_DTXR"/>
    <property type="match status" value="1"/>
</dbReference>
<dbReference type="InterPro" id="IPR036421">
    <property type="entry name" value="Fe_dep_repressor_sf"/>
</dbReference>
<evidence type="ECO:0000256" key="2">
    <source>
        <dbReference type="ARBA" id="ARBA00007871"/>
    </source>
</evidence>
<evidence type="ECO:0000256" key="6">
    <source>
        <dbReference type="ARBA" id="ARBA00023015"/>
    </source>
</evidence>
<dbReference type="GO" id="GO:0046983">
    <property type="term" value="F:protein dimerization activity"/>
    <property type="evidence" value="ECO:0007669"/>
    <property type="project" value="InterPro"/>
</dbReference>
<dbReference type="KEGG" id="aaq:AOC05_10535"/>
<evidence type="ECO:0000256" key="8">
    <source>
        <dbReference type="ARBA" id="ARBA00023159"/>
    </source>
</evidence>
<comment type="subcellular location">
    <subcellularLocation>
        <location evidence="1">Cytoplasm</location>
    </subcellularLocation>
</comment>
<evidence type="ECO:0000256" key="7">
    <source>
        <dbReference type="ARBA" id="ARBA00023125"/>
    </source>
</evidence>
<dbReference type="InterPro" id="IPR050536">
    <property type="entry name" value="DtxR_MntR_Metal-Reg"/>
</dbReference>